<dbReference type="EMBL" id="NPOA01000008">
    <property type="protein sequence ID" value="PAV29251.1"/>
    <property type="molecule type" value="Genomic_DNA"/>
</dbReference>
<dbReference type="Proteomes" id="UP000218887">
    <property type="component" value="Unassembled WGS sequence"/>
</dbReference>
<feature type="compositionally biased region" description="Low complexity" evidence="1">
    <location>
        <begin position="45"/>
        <end position="80"/>
    </location>
</feature>
<evidence type="ECO:0000313" key="3">
    <source>
        <dbReference type="Proteomes" id="UP000218887"/>
    </source>
</evidence>
<comment type="caution">
    <text evidence="2">The sequence shown here is derived from an EMBL/GenBank/DDBJ whole genome shotgun (WGS) entry which is preliminary data.</text>
</comment>
<keyword evidence="3" id="KW-1185">Reference proteome</keyword>
<name>A0A2A2IB73_9BACI</name>
<reference evidence="2 3" key="1">
    <citation type="submission" date="2017-08" db="EMBL/GenBank/DDBJ databases">
        <title>Virgibacillus indicus sp. nov. and Virgibacillus profoundi sp. nov, two moderately halophilic bacteria isolated from marine sediment by using the Microfluidic Streak Plate.</title>
        <authorList>
            <person name="Xu B."/>
            <person name="Hu B."/>
            <person name="Wang J."/>
            <person name="Zhu Y."/>
            <person name="Huang L."/>
            <person name="Du W."/>
            <person name="Huang Y."/>
        </authorList>
    </citation>
    <scope>NUCLEOTIDE SEQUENCE [LARGE SCALE GENOMIC DNA]</scope>
    <source>
        <strain evidence="2 3">IO3-P3-H5</strain>
    </source>
</reference>
<proteinExistence type="predicted"/>
<gene>
    <name evidence="2" type="ORF">CIL05_12710</name>
</gene>
<protein>
    <submittedName>
        <fullName evidence="2">Uncharacterized protein</fullName>
    </submittedName>
</protein>
<evidence type="ECO:0000256" key="1">
    <source>
        <dbReference type="SAM" id="MobiDB-lite"/>
    </source>
</evidence>
<feature type="region of interest" description="Disordered" evidence="1">
    <location>
        <begin position="25"/>
        <end position="80"/>
    </location>
</feature>
<accession>A0A2A2IB73</accession>
<organism evidence="2 3">
    <name type="scientific">Virgibacillus profundi</name>
    <dbReference type="NCBI Taxonomy" id="2024555"/>
    <lineage>
        <taxon>Bacteria</taxon>
        <taxon>Bacillati</taxon>
        <taxon>Bacillota</taxon>
        <taxon>Bacilli</taxon>
        <taxon>Bacillales</taxon>
        <taxon>Bacillaceae</taxon>
        <taxon>Virgibacillus</taxon>
    </lineage>
</organism>
<dbReference type="OrthoDB" id="1696092at2"/>
<sequence>MGATLLTIEEELAIKKRMRKFRGYSKATAGGGSIVKSTGGGGGTVKSTSSGGASTQTSSSGGGTSKSTESGGSTTVTSTTKIFPKEVLQISSGPSSDSQSEHTHLVNISGDGRFDHAHSVSVPAHSHSFNVPNHVHSVSIPAHTHDIDLPNHTHEIELPNHVHEIIHGIFLLEDKPTDVEIRVDGNLVNFSGTNGDRINLIDYIEKDSNGKITRGKHEVTLLPNERGRIEAQLITRLFIRSHIGGNY</sequence>
<dbReference type="AlphaFoldDB" id="A0A2A2IB73"/>
<dbReference type="RefSeq" id="WP_095655922.1">
    <property type="nucleotide sequence ID" value="NZ_NPOA01000008.1"/>
</dbReference>
<evidence type="ECO:0000313" key="2">
    <source>
        <dbReference type="EMBL" id="PAV29251.1"/>
    </source>
</evidence>
<feature type="compositionally biased region" description="Gly residues" evidence="1">
    <location>
        <begin position="29"/>
        <end position="44"/>
    </location>
</feature>